<gene>
    <name evidence="1" type="ORF">GCM10007932_25900</name>
</gene>
<evidence type="ECO:0000313" key="1">
    <source>
        <dbReference type="EMBL" id="GLQ73230.1"/>
    </source>
</evidence>
<sequence length="64" mass="7112">MIAEFSLHYLSKNEYLIRPDRGAISFIIYPSNLNMLGSASIAWFLGKALICRFSGSKSKIDNAA</sequence>
<name>A0AAV5NRB3_9VIBR</name>
<keyword evidence="2" id="KW-1185">Reference proteome</keyword>
<comment type="caution">
    <text evidence="1">The sequence shown here is derived from an EMBL/GenBank/DDBJ whole genome shotgun (WGS) entry which is preliminary data.</text>
</comment>
<evidence type="ECO:0000313" key="2">
    <source>
        <dbReference type="Proteomes" id="UP001156690"/>
    </source>
</evidence>
<dbReference type="EMBL" id="BSNX01000030">
    <property type="protein sequence ID" value="GLQ73230.1"/>
    <property type="molecule type" value="Genomic_DNA"/>
</dbReference>
<dbReference type="AlphaFoldDB" id="A0AAV5NRB3"/>
<proteinExistence type="predicted"/>
<reference evidence="2" key="1">
    <citation type="journal article" date="2019" name="Int. J. Syst. Evol. Microbiol.">
        <title>The Global Catalogue of Microorganisms (GCM) 10K type strain sequencing project: providing services to taxonomists for standard genome sequencing and annotation.</title>
        <authorList>
            <consortium name="The Broad Institute Genomics Platform"/>
            <consortium name="The Broad Institute Genome Sequencing Center for Infectious Disease"/>
            <person name="Wu L."/>
            <person name="Ma J."/>
        </authorList>
    </citation>
    <scope>NUCLEOTIDE SEQUENCE [LARGE SCALE GENOMIC DNA]</scope>
    <source>
        <strain evidence="2">NBRC 15640</strain>
    </source>
</reference>
<protein>
    <submittedName>
        <fullName evidence="1">Uncharacterized protein</fullName>
    </submittedName>
</protein>
<dbReference type="Proteomes" id="UP001156690">
    <property type="component" value="Unassembled WGS sequence"/>
</dbReference>
<accession>A0AAV5NRB3</accession>
<organism evidence="1 2">
    <name type="scientific">Vibrio penaeicida</name>
    <dbReference type="NCBI Taxonomy" id="104609"/>
    <lineage>
        <taxon>Bacteria</taxon>
        <taxon>Pseudomonadati</taxon>
        <taxon>Pseudomonadota</taxon>
        <taxon>Gammaproteobacteria</taxon>
        <taxon>Vibrionales</taxon>
        <taxon>Vibrionaceae</taxon>
        <taxon>Vibrio</taxon>
    </lineage>
</organism>